<keyword evidence="7" id="KW-0067">ATP-binding</keyword>
<name>A0A975IVV1_9CAUL</name>
<evidence type="ECO:0000259" key="8">
    <source>
        <dbReference type="SMART" id="SM00065"/>
    </source>
</evidence>
<evidence type="ECO:0000256" key="6">
    <source>
        <dbReference type="ARBA" id="ARBA00022777"/>
    </source>
</evidence>
<evidence type="ECO:0000259" key="9">
    <source>
        <dbReference type="SMART" id="SM00911"/>
    </source>
</evidence>
<dbReference type="EMBL" id="CP073078">
    <property type="protein sequence ID" value="QUD87721.1"/>
    <property type="molecule type" value="Genomic_DNA"/>
</dbReference>
<feature type="domain" description="Signal transduction histidine kinase HWE region" evidence="9">
    <location>
        <begin position="185"/>
        <end position="267"/>
    </location>
</feature>
<dbReference type="KEGG" id="caul:KCG34_22175"/>
<dbReference type="Gene3D" id="3.30.565.10">
    <property type="entry name" value="Histidine kinase-like ATPase, C-terminal domain"/>
    <property type="match status" value="1"/>
</dbReference>
<keyword evidence="4" id="KW-0808">Transferase</keyword>
<dbReference type="Gene3D" id="3.30.450.40">
    <property type="match status" value="1"/>
</dbReference>
<evidence type="ECO:0000256" key="5">
    <source>
        <dbReference type="ARBA" id="ARBA00022741"/>
    </source>
</evidence>
<evidence type="ECO:0000256" key="4">
    <source>
        <dbReference type="ARBA" id="ARBA00022679"/>
    </source>
</evidence>
<accession>A0A975IVV1</accession>
<dbReference type="InterPro" id="IPR029016">
    <property type="entry name" value="GAF-like_dom_sf"/>
</dbReference>
<dbReference type="Proteomes" id="UP000676409">
    <property type="component" value="Chromosome"/>
</dbReference>
<dbReference type="GO" id="GO:0005524">
    <property type="term" value="F:ATP binding"/>
    <property type="evidence" value="ECO:0007669"/>
    <property type="project" value="UniProtKB-KW"/>
</dbReference>
<organism evidence="10 11">
    <name type="scientific">Phenylobacterium montanum</name>
    <dbReference type="NCBI Taxonomy" id="2823693"/>
    <lineage>
        <taxon>Bacteria</taxon>
        <taxon>Pseudomonadati</taxon>
        <taxon>Pseudomonadota</taxon>
        <taxon>Alphaproteobacteria</taxon>
        <taxon>Caulobacterales</taxon>
        <taxon>Caulobacteraceae</taxon>
        <taxon>Phenylobacterium</taxon>
    </lineage>
</organism>
<keyword evidence="5" id="KW-0547">Nucleotide-binding</keyword>
<keyword evidence="3" id="KW-0597">Phosphoprotein</keyword>
<dbReference type="InterPro" id="IPR011102">
    <property type="entry name" value="Sig_transdc_His_kinase_HWE"/>
</dbReference>
<keyword evidence="6" id="KW-0418">Kinase</keyword>
<protein>
    <recommendedName>
        <fullName evidence="2">histidine kinase</fullName>
        <ecNumber evidence="2">2.7.13.3</ecNumber>
    </recommendedName>
</protein>
<dbReference type="InterPro" id="IPR036890">
    <property type="entry name" value="HATPase_C_sf"/>
</dbReference>
<evidence type="ECO:0000313" key="11">
    <source>
        <dbReference type="Proteomes" id="UP000676409"/>
    </source>
</evidence>
<dbReference type="RefSeq" id="WP_211937771.1">
    <property type="nucleotide sequence ID" value="NZ_CP073078.1"/>
</dbReference>
<evidence type="ECO:0000256" key="7">
    <source>
        <dbReference type="ARBA" id="ARBA00022840"/>
    </source>
</evidence>
<dbReference type="PANTHER" id="PTHR41523:SF7">
    <property type="entry name" value="HISTIDINE KINASE"/>
    <property type="match status" value="1"/>
</dbReference>
<dbReference type="Pfam" id="PF13185">
    <property type="entry name" value="GAF_2"/>
    <property type="match status" value="1"/>
</dbReference>
<evidence type="ECO:0000313" key="10">
    <source>
        <dbReference type="EMBL" id="QUD87721.1"/>
    </source>
</evidence>
<evidence type="ECO:0000256" key="3">
    <source>
        <dbReference type="ARBA" id="ARBA00022553"/>
    </source>
</evidence>
<feature type="domain" description="GAF" evidence="8">
    <location>
        <begin position="31"/>
        <end position="173"/>
    </location>
</feature>
<comment type="catalytic activity">
    <reaction evidence="1">
        <text>ATP + protein L-histidine = ADP + protein N-phospho-L-histidine.</text>
        <dbReference type="EC" id="2.7.13.3"/>
    </reaction>
</comment>
<evidence type="ECO:0000256" key="1">
    <source>
        <dbReference type="ARBA" id="ARBA00000085"/>
    </source>
</evidence>
<dbReference type="SMART" id="SM00911">
    <property type="entry name" value="HWE_HK"/>
    <property type="match status" value="1"/>
</dbReference>
<keyword evidence="11" id="KW-1185">Reference proteome</keyword>
<dbReference type="SMART" id="SM00065">
    <property type="entry name" value="GAF"/>
    <property type="match status" value="1"/>
</dbReference>
<gene>
    <name evidence="10" type="ORF">KCG34_22175</name>
</gene>
<dbReference type="GO" id="GO:0004673">
    <property type="term" value="F:protein histidine kinase activity"/>
    <property type="evidence" value="ECO:0007669"/>
    <property type="project" value="UniProtKB-EC"/>
</dbReference>
<dbReference type="InterPro" id="IPR003018">
    <property type="entry name" value="GAF"/>
</dbReference>
<dbReference type="EC" id="2.7.13.3" evidence="2"/>
<proteinExistence type="predicted"/>
<dbReference type="SUPFAM" id="SSF55781">
    <property type="entry name" value="GAF domain-like"/>
    <property type="match status" value="1"/>
</dbReference>
<reference evidence="10" key="1">
    <citation type="submission" date="2021-04" db="EMBL/GenBank/DDBJ databases">
        <title>The complete genome sequence of Caulobacter sp. S6.</title>
        <authorList>
            <person name="Tang Y."/>
            <person name="Ouyang W."/>
            <person name="Liu Q."/>
            <person name="Huang B."/>
            <person name="Guo Z."/>
            <person name="Lei P."/>
        </authorList>
    </citation>
    <scope>NUCLEOTIDE SEQUENCE</scope>
    <source>
        <strain evidence="10">S6</strain>
    </source>
</reference>
<dbReference type="Pfam" id="PF07536">
    <property type="entry name" value="HWE_HK"/>
    <property type="match status" value="1"/>
</dbReference>
<evidence type="ECO:0000256" key="2">
    <source>
        <dbReference type="ARBA" id="ARBA00012438"/>
    </source>
</evidence>
<sequence length="378" mass="41544">MTALAHTTEDASETSLFDLVDAIEQLAGARTIEEVADVVRKAARRISGADGVTFVLRDEDRCWYLDEEAIAPLWKGQKFPIQTCVSGWAMLNRQTAVIPDIYADPRVPHDAYRPTFVKSMIMTPVRSYDPIAAIGAYWAKLGAPGQLEIDRLAAMARATATALANVQLIGSLEEAVERRDYLIKELDHRVKNTLTAVMAISRRTLRHAETPEAFAATFSERILSLASGHEHLALRRWADADLRELVVLALSPFRAEGDESLAIAGPDVRLRPEAAVSFLMTCHELATNAAKYGALSRPCGRVAATWTIDKVGGGEVLTFDWRESGGPQVAEPERRGFGTELIQRGFSRDVDGEARLDFAPEGVRFRLTAPLSSKVMRG</sequence>
<dbReference type="AlphaFoldDB" id="A0A975IVV1"/>
<dbReference type="PANTHER" id="PTHR41523">
    <property type="entry name" value="TWO-COMPONENT SYSTEM SENSOR PROTEIN"/>
    <property type="match status" value="1"/>
</dbReference>